<keyword evidence="3 4" id="KW-0663">Pyridoxal phosphate</keyword>
<comment type="catalytic activity">
    <reaction evidence="4">
        <text>(6R)-5,10-methylene-5,6,7,8-tetrahydrofolate + glycine + H2O = (6S)-5,6,7,8-tetrahydrofolate + L-serine</text>
        <dbReference type="Rhea" id="RHEA:15481"/>
        <dbReference type="ChEBI" id="CHEBI:15377"/>
        <dbReference type="ChEBI" id="CHEBI:15636"/>
        <dbReference type="ChEBI" id="CHEBI:33384"/>
        <dbReference type="ChEBI" id="CHEBI:57305"/>
        <dbReference type="ChEBI" id="CHEBI:57453"/>
        <dbReference type="EC" id="2.1.2.1"/>
    </reaction>
</comment>
<feature type="domain" description="Serine hydroxymethyltransferase-like" evidence="5">
    <location>
        <begin position="19"/>
        <end position="402"/>
    </location>
</feature>
<feature type="binding site" evidence="4">
    <location>
        <begin position="135"/>
        <end position="137"/>
    </location>
    <ligand>
        <name>(6S)-5,6,7,8-tetrahydrofolate</name>
        <dbReference type="ChEBI" id="CHEBI:57453"/>
    </ligand>
</feature>
<comment type="cofactor">
    <cofactor evidence="1 4">
        <name>pyridoxal 5'-phosphate</name>
        <dbReference type="ChEBI" id="CHEBI:597326"/>
    </cofactor>
</comment>
<keyword evidence="4 6" id="KW-0808">Transferase</keyword>
<dbReference type="GO" id="GO:0004372">
    <property type="term" value="F:glycine hydroxymethyltransferase activity"/>
    <property type="evidence" value="ECO:0007669"/>
    <property type="project" value="UniProtKB-EC"/>
</dbReference>
<comment type="caution">
    <text evidence="4">Lacks conserved residue(s) required for the propagation of feature annotation.</text>
</comment>
<evidence type="ECO:0000256" key="2">
    <source>
        <dbReference type="ARBA" id="ARBA00006376"/>
    </source>
</evidence>
<dbReference type="InterPro" id="IPR001085">
    <property type="entry name" value="Ser_HO-MeTrfase"/>
</dbReference>
<dbReference type="EC" id="2.1.2.1" evidence="4"/>
<reference evidence="6 7" key="1">
    <citation type="submission" date="2024-10" db="EMBL/GenBank/DDBJ databases">
        <title>The Natural Products Discovery Center: Release of the First 8490 Sequenced Strains for Exploring Actinobacteria Biosynthetic Diversity.</title>
        <authorList>
            <person name="Kalkreuter E."/>
            <person name="Kautsar S.A."/>
            <person name="Yang D."/>
            <person name="Bader C.D."/>
            <person name="Teijaro C.N."/>
            <person name="Fluegel L."/>
            <person name="Davis C.M."/>
            <person name="Simpson J.R."/>
            <person name="Lauterbach L."/>
            <person name="Steele A.D."/>
            <person name="Gui C."/>
            <person name="Meng S."/>
            <person name="Li G."/>
            <person name="Viehrig K."/>
            <person name="Ye F."/>
            <person name="Su P."/>
            <person name="Kiefer A.F."/>
            <person name="Nichols A."/>
            <person name="Cepeda A.J."/>
            <person name="Yan W."/>
            <person name="Fan B."/>
            <person name="Jiang Y."/>
            <person name="Adhikari A."/>
            <person name="Zheng C.-J."/>
            <person name="Schuster L."/>
            <person name="Cowan T.M."/>
            <person name="Smanski M.J."/>
            <person name="Chevrette M.G."/>
            <person name="De Carvalho L.P.S."/>
            <person name="Shen B."/>
        </authorList>
    </citation>
    <scope>NUCLEOTIDE SEQUENCE [LARGE SCALE GENOMIC DNA]</scope>
    <source>
        <strain evidence="6 7">NPDC021253</strain>
    </source>
</reference>
<feature type="site" description="Plays an important role in substrate specificity" evidence="4">
    <location>
        <position position="238"/>
    </location>
</feature>
<name>A0ABW7SLT7_9ACTN</name>
<dbReference type="RefSeq" id="WP_396678402.1">
    <property type="nucleotide sequence ID" value="NZ_JBIRPU010000005.1"/>
</dbReference>
<keyword evidence="4" id="KW-0554">One-carbon metabolism</keyword>
<evidence type="ECO:0000256" key="3">
    <source>
        <dbReference type="ARBA" id="ARBA00022898"/>
    </source>
</evidence>
<dbReference type="SUPFAM" id="SSF53383">
    <property type="entry name" value="PLP-dependent transferases"/>
    <property type="match status" value="1"/>
</dbReference>
<evidence type="ECO:0000256" key="1">
    <source>
        <dbReference type="ARBA" id="ARBA00001933"/>
    </source>
</evidence>
<feature type="modified residue" description="N6-(pyridoxal phosphate)lysine" evidence="4">
    <location>
        <position position="239"/>
    </location>
</feature>
<dbReference type="Pfam" id="PF00464">
    <property type="entry name" value="SHMT"/>
    <property type="match status" value="1"/>
</dbReference>
<dbReference type="InterPro" id="IPR015421">
    <property type="entry name" value="PyrdxlP-dep_Trfase_major"/>
</dbReference>
<evidence type="ECO:0000259" key="5">
    <source>
        <dbReference type="Pfam" id="PF00464"/>
    </source>
</evidence>
<evidence type="ECO:0000313" key="6">
    <source>
        <dbReference type="EMBL" id="MFI0793192.1"/>
    </source>
</evidence>
<keyword evidence="7" id="KW-1185">Reference proteome</keyword>
<dbReference type="EMBL" id="JBIRPU010000005">
    <property type="protein sequence ID" value="MFI0793192.1"/>
    <property type="molecule type" value="Genomic_DNA"/>
</dbReference>
<keyword evidence="4" id="KW-0028">Amino-acid biosynthesis</keyword>
<comment type="subunit">
    <text evidence="4">Homodimer.</text>
</comment>
<dbReference type="Gene3D" id="3.40.640.10">
    <property type="entry name" value="Type I PLP-dependent aspartate aminotransferase-like (Major domain)"/>
    <property type="match status" value="1"/>
</dbReference>
<dbReference type="CDD" id="cd00378">
    <property type="entry name" value="SHMT"/>
    <property type="match status" value="1"/>
</dbReference>
<dbReference type="InterPro" id="IPR039429">
    <property type="entry name" value="SHMT-like_dom"/>
</dbReference>
<dbReference type="NCBIfam" id="NF000586">
    <property type="entry name" value="PRK00011.1"/>
    <property type="match status" value="1"/>
</dbReference>
<dbReference type="InterPro" id="IPR015424">
    <property type="entry name" value="PyrdxlP-dep_Trfase"/>
</dbReference>
<organism evidence="6 7">
    <name type="scientific">Micromonospora rubida</name>
    <dbReference type="NCBI Taxonomy" id="2697657"/>
    <lineage>
        <taxon>Bacteria</taxon>
        <taxon>Bacillati</taxon>
        <taxon>Actinomycetota</taxon>
        <taxon>Actinomycetes</taxon>
        <taxon>Micromonosporales</taxon>
        <taxon>Micromonosporaceae</taxon>
        <taxon>Micromonospora</taxon>
    </lineage>
</organism>
<keyword evidence="4" id="KW-0963">Cytoplasm</keyword>
<evidence type="ECO:0000313" key="7">
    <source>
        <dbReference type="Proteomes" id="UP001611075"/>
    </source>
</evidence>
<dbReference type="PANTHER" id="PTHR11680">
    <property type="entry name" value="SERINE HYDROXYMETHYLTRANSFERASE"/>
    <property type="match status" value="1"/>
</dbReference>
<feature type="binding site" evidence="4">
    <location>
        <position position="131"/>
    </location>
    <ligand>
        <name>(6S)-5,6,7,8-tetrahydrofolate</name>
        <dbReference type="ChEBI" id="CHEBI:57453"/>
    </ligand>
</feature>
<comment type="subcellular location">
    <subcellularLocation>
        <location evidence="4">Cytoplasm</location>
    </subcellularLocation>
</comment>
<comment type="function">
    <text evidence="4">Catalyzes the reversible interconversion of serine and glycine with tetrahydrofolate (THF) serving as the one-carbon carrier. This reaction serves as the major source of one-carbon groups required for the biosynthesis of purines, thymidylate, methionine, and other important biomolecules. Also exhibits THF-independent aldolase activity toward beta-hydroxyamino acids, producing glycine and aldehydes, via a retro-aldol mechanism.</text>
</comment>
<comment type="pathway">
    <text evidence="4">Amino-acid biosynthesis; glycine biosynthesis; glycine from L-serine: step 1/1.</text>
</comment>
<dbReference type="Proteomes" id="UP001611075">
    <property type="component" value="Unassembled WGS sequence"/>
</dbReference>
<dbReference type="HAMAP" id="MF_00051">
    <property type="entry name" value="SHMT"/>
    <property type="match status" value="1"/>
</dbReference>
<gene>
    <name evidence="4 6" type="primary">glyA</name>
    <name evidence="6" type="ORF">ACH4OY_10895</name>
</gene>
<evidence type="ECO:0000256" key="4">
    <source>
        <dbReference type="HAMAP-Rule" id="MF_00051"/>
    </source>
</evidence>
<comment type="caution">
    <text evidence="6">The sequence shown here is derived from an EMBL/GenBank/DDBJ whole genome shotgun (WGS) entry which is preliminary data.</text>
</comment>
<dbReference type="PANTHER" id="PTHR11680:SF35">
    <property type="entry name" value="SERINE HYDROXYMETHYLTRANSFERASE 1"/>
    <property type="match status" value="1"/>
</dbReference>
<accession>A0ABW7SLT7</accession>
<sequence length="459" mass="48780">MSTVDPMGELLDAGLHQLATTDPRLHEVLVHEQLRQAGTLSLVASCSPVDPSVLASQSSAAVNVTAEGYPGRRYHAGCEVVDGIERLAVDRARLAFGARYANVQPHSATTANYAVLSSLLEPGDTMLGMALDKGGHLTHGSPAAYAGRYFRAVGYGLDDAGLIDYAEVERLAEEHRPKVIVCGATAYPRQIDFARFRRIADGVGAYLLADISHTAGLVIAGLHPNPIDHAHLTTTCTHKQLYGPRGGLILAGRDADAPAPRGKGTLAQFVQRTVFPYFQGAPVLNAIAAKARALDIATGPEFRVTARRIVTNARAMAAALADLGYEVVSGGTDNHIVLIDLSARRMTGLVAELALEECHIVVNKNRVPRDTTPALVTAGLRLGTNSIAARGMDADAAVACAELIDMVLSAVEPYSDREYHLPAAVRELARQRVARLCAAHPIPGYPVPAPERELTVATR</sequence>
<proteinExistence type="inferred from homology"/>
<comment type="similarity">
    <text evidence="2 4">Belongs to the SHMT family.</text>
</comment>
<dbReference type="InterPro" id="IPR049943">
    <property type="entry name" value="Ser_HO-MeTrfase-like"/>
</dbReference>
<dbReference type="Gene3D" id="3.90.1150.10">
    <property type="entry name" value="Aspartate Aminotransferase, domain 1"/>
    <property type="match status" value="1"/>
</dbReference>
<dbReference type="PIRSF" id="PIRSF000412">
    <property type="entry name" value="SHMT"/>
    <property type="match status" value="1"/>
</dbReference>
<dbReference type="InterPro" id="IPR015422">
    <property type="entry name" value="PyrdxlP-dep_Trfase_small"/>
</dbReference>
<protein>
    <recommendedName>
        <fullName evidence="4">Serine hydroxymethyltransferase</fullName>
        <shortName evidence="4">SHMT</shortName>
        <shortName evidence="4">Serine methylase</shortName>
        <ecNumber evidence="4">2.1.2.1</ecNumber>
    </recommendedName>
</protein>
<comment type="pathway">
    <text evidence="4">One-carbon metabolism; tetrahydrofolate interconversion.</text>
</comment>